<reference evidence="5 6" key="1">
    <citation type="submission" date="2018-06" db="EMBL/GenBank/DDBJ databases">
        <title>OYT1 Genome Sequencing.</title>
        <authorList>
            <person name="Kato S."/>
            <person name="Itoh T."/>
            <person name="Ohkuma M."/>
        </authorList>
    </citation>
    <scope>NUCLEOTIDE SEQUENCE [LARGE SCALE GENOMIC DNA]</scope>
    <source>
        <strain evidence="5 6">OYT1</strain>
    </source>
</reference>
<evidence type="ECO:0000259" key="4">
    <source>
        <dbReference type="Pfam" id="PF01266"/>
    </source>
</evidence>
<dbReference type="SUPFAM" id="SSF54373">
    <property type="entry name" value="FAD-linked reductases, C-terminal domain"/>
    <property type="match status" value="1"/>
</dbReference>
<dbReference type="GO" id="GO:0009229">
    <property type="term" value="P:thiamine diphosphate biosynthetic process"/>
    <property type="evidence" value="ECO:0007669"/>
    <property type="project" value="UniProtKB-UniPathway"/>
</dbReference>
<dbReference type="RefSeq" id="WP_062627319.1">
    <property type="nucleotide sequence ID" value="NZ_AP018738.1"/>
</dbReference>
<dbReference type="SUPFAM" id="SSF51905">
    <property type="entry name" value="FAD/NAD(P)-binding domain"/>
    <property type="match status" value="1"/>
</dbReference>
<feature type="domain" description="FAD dependent oxidoreductase" evidence="4">
    <location>
        <begin position="5"/>
        <end position="336"/>
    </location>
</feature>
<keyword evidence="6" id="KW-1185">Reference proteome</keyword>
<evidence type="ECO:0000313" key="5">
    <source>
        <dbReference type="EMBL" id="BBE52213.1"/>
    </source>
</evidence>
<dbReference type="GO" id="GO:0005737">
    <property type="term" value="C:cytoplasm"/>
    <property type="evidence" value="ECO:0007669"/>
    <property type="project" value="TreeGrafter"/>
</dbReference>
<dbReference type="GO" id="GO:0009228">
    <property type="term" value="P:thiamine biosynthetic process"/>
    <property type="evidence" value="ECO:0007669"/>
    <property type="project" value="UniProtKB-KW"/>
</dbReference>
<dbReference type="Pfam" id="PF01266">
    <property type="entry name" value="DAO"/>
    <property type="match status" value="1"/>
</dbReference>
<dbReference type="UniPathway" id="UPA00060"/>
<protein>
    <submittedName>
        <fullName evidence="5">Glycine oxidase</fullName>
    </submittedName>
</protein>
<evidence type="ECO:0000313" key="6">
    <source>
        <dbReference type="Proteomes" id="UP000033070"/>
    </source>
</evidence>
<dbReference type="EMBL" id="AP018738">
    <property type="protein sequence ID" value="BBE52213.1"/>
    <property type="molecule type" value="Genomic_DNA"/>
</dbReference>
<dbReference type="KEGG" id="fam:OYT1_ch2707"/>
<sequence>MEKMDFVIIGAGVNGLAAAEQLLERGASVTVLERGDVGREASWAGGGILSPLCPWDYPDEVTSLAFRGMAQFGELTDMLYAETGIDPEYEVKGMLILPPVDVSEAVQWCNFRGVNIRRVMVKNEIPGWRGECLLMPEVAQVRNPRILGAMRKRVVQLGGKIVEKCEVQEFVTQGVQVQSLSTSTGEFRADSYVLTAGAWSQSLLGRHALPVELKPIRGQMLLYKFDAPPLHHIVLQDGLYLISRRDGHLLVGSTLEDVGFDKSTSEQAHADLLRRAQSLIPALAEMPLIQHWAGLRPGSPGNVPVIGRHPELANLWLNTGHFRYGVTMSPASTEILINEITGAEQPIDINPYRPRR</sequence>
<evidence type="ECO:0000256" key="1">
    <source>
        <dbReference type="ARBA" id="ARBA00004948"/>
    </source>
</evidence>
<name>A0A2Z6GF10_9PROT</name>
<proteinExistence type="predicted"/>
<gene>
    <name evidence="5" type="ORF">OYT1_ch2707</name>
</gene>
<dbReference type="OrthoDB" id="18526at2"/>
<dbReference type="AlphaFoldDB" id="A0A2Z6GF10"/>
<comment type="pathway">
    <text evidence="1">Cofactor biosynthesis; thiamine diphosphate biosynthesis.</text>
</comment>
<keyword evidence="3" id="KW-0560">Oxidoreductase</keyword>
<evidence type="ECO:0000256" key="2">
    <source>
        <dbReference type="ARBA" id="ARBA00022977"/>
    </source>
</evidence>
<dbReference type="PANTHER" id="PTHR13847">
    <property type="entry name" value="SARCOSINE DEHYDROGENASE-RELATED"/>
    <property type="match status" value="1"/>
</dbReference>
<dbReference type="Gene3D" id="3.30.9.10">
    <property type="entry name" value="D-Amino Acid Oxidase, subunit A, domain 2"/>
    <property type="match status" value="1"/>
</dbReference>
<dbReference type="NCBIfam" id="TIGR02352">
    <property type="entry name" value="thiamin_ThiO"/>
    <property type="match status" value="1"/>
</dbReference>
<dbReference type="STRING" id="1188319.OYT1_02217"/>
<dbReference type="GO" id="GO:0016491">
    <property type="term" value="F:oxidoreductase activity"/>
    <property type="evidence" value="ECO:0007669"/>
    <property type="project" value="UniProtKB-KW"/>
</dbReference>
<evidence type="ECO:0000256" key="3">
    <source>
        <dbReference type="ARBA" id="ARBA00023002"/>
    </source>
</evidence>
<dbReference type="PANTHER" id="PTHR13847:SF289">
    <property type="entry name" value="GLYCINE OXIDASE"/>
    <property type="match status" value="1"/>
</dbReference>
<organism evidence="5 6">
    <name type="scientific">Ferriphaselus amnicola</name>
    <dbReference type="NCBI Taxonomy" id="1188319"/>
    <lineage>
        <taxon>Bacteria</taxon>
        <taxon>Pseudomonadati</taxon>
        <taxon>Pseudomonadota</taxon>
        <taxon>Betaproteobacteria</taxon>
        <taxon>Nitrosomonadales</taxon>
        <taxon>Gallionellaceae</taxon>
        <taxon>Ferriphaselus</taxon>
    </lineage>
</organism>
<dbReference type="InterPro" id="IPR006076">
    <property type="entry name" value="FAD-dep_OxRdtase"/>
</dbReference>
<dbReference type="Proteomes" id="UP000033070">
    <property type="component" value="Chromosome"/>
</dbReference>
<dbReference type="InterPro" id="IPR036188">
    <property type="entry name" value="FAD/NAD-bd_sf"/>
</dbReference>
<accession>A0A2Z6GF10</accession>
<dbReference type="InterPro" id="IPR012727">
    <property type="entry name" value="Gly_oxidase_ThiO"/>
</dbReference>
<dbReference type="Gene3D" id="3.50.50.60">
    <property type="entry name" value="FAD/NAD(P)-binding domain"/>
    <property type="match status" value="1"/>
</dbReference>
<keyword evidence="2" id="KW-0784">Thiamine biosynthesis</keyword>
<dbReference type="GO" id="GO:0050660">
    <property type="term" value="F:flavin adenine dinucleotide binding"/>
    <property type="evidence" value="ECO:0007669"/>
    <property type="project" value="InterPro"/>
</dbReference>